<comment type="function">
    <text evidence="7">Small GTPase required for proper nuclear import of RNA polymerase II (RNAPII). May act at an RNAP assembly step prior to nuclear import.</text>
</comment>
<dbReference type="GO" id="GO:0003924">
    <property type="term" value="F:GTPase activity"/>
    <property type="evidence" value="ECO:0007669"/>
    <property type="project" value="InterPro"/>
</dbReference>
<evidence type="ECO:0000256" key="1">
    <source>
        <dbReference type="ARBA" id="ARBA00005290"/>
    </source>
</evidence>
<evidence type="ECO:0000256" key="5">
    <source>
        <dbReference type="ARBA" id="ARBA00022801"/>
    </source>
</evidence>
<evidence type="ECO:0000256" key="7">
    <source>
        <dbReference type="RuleBase" id="RU365059"/>
    </source>
</evidence>
<comment type="subcellular location">
    <subcellularLocation>
        <location evidence="7">Cytoplasm</location>
    </subcellularLocation>
    <subcellularLocation>
        <location evidence="7">Nucleus</location>
    </subcellularLocation>
</comment>
<dbReference type="PRINTS" id="PR00449">
    <property type="entry name" value="RASTRNSFRMNG"/>
</dbReference>
<dbReference type="RefSeq" id="XP_056036152.1">
    <property type="nucleotide sequence ID" value="XM_056181065.1"/>
</dbReference>
<proteinExistence type="inferred from homology"/>
<feature type="compositionally biased region" description="Acidic residues" evidence="8">
    <location>
        <begin position="313"/>
        <end position="337"/>
    </location>
</feature>
<evidence type="ECO:0000256" key="3">
    <source>
        <dbReference type="ARBA" id="ARBA00022553"/>
    </source>
</evidence>
<dbReference type="InterPro" id="IPR003593">
    <property type="entry name" value="AAA+_ATPase"/>
</dbReference>
<feature type="compositionally biased region" description="Basic and acidic residues" evidence="8">
    <location>
        <begin position="298"/>
        <end position="307"/>
    </location>
</feature>
<evidence type="ECO:0000256" key="6">
    <source>
        <dbReference type="ARBA" id="ARBA00023134"/>
    </source>
</evidence>
<evidence type="ECO:0000256" key="8">
    <source>
        <dbReference type="SAM" id="MobiDB-lite"/>
    </source>
</evidence>
<evidence type="ECO:0000313" key="11">
    <source>
        <dbReference type="Proteomes" id="UP001212411"/>
    </source>
</evidence>
<keyword evidence="4 7" id="KW-0547">Nucleotide-binding</keyword>
<sequence>MPEMDEKVKKPSSIIVVGMAGSGKTTFLQQLNAHLHSKENPPYIVNLDPAVKNLPYEANIDIRDTINYKEVMKQYKLGPNGGIMTSLNLFVTKFDQVLKILEKRAPTVDHILIDTPGQIEIFQWSASGTIISDTLASSWPTCIAYVIDTPRSTSTSTFMSSMLYACSMLYKTKLPLIIVYNKCDVQDAEFAKRWMTDFEEFQQAIVKDEGTSAEGATSGYMGSLVNSMSLMLEEFYRHLDFVSVSSVTGEGMDDFLKAVDSKAQEYENDYLPEIERLKENQKQDKEKQKEAQLSKLMKDMHVSKEDAPAETISDAEEDEYDGEFVEPDEEEPTDEAAEDILRQYRISLGIPDDVSDEKLLELLTEKMQK</sequence>
<keyword evidence="5 7" id="KW-0378">Hydrolase</keyword>
<dbReference type="InterPro" id="IPR027417">
    <property type="entry name" value="P-loop_NTPase"/>
</dbReference>
<dbReference type="KEGG" id="som:SOMG_02273"/>
<dbReference type="InterPro" id="IPR030230">
    <property type="entry name" value="Gpn1/Npa3/XAB1"/>
</dbReference>
<gene>
    <name evidence="10" type="primary">npa3</name>
    <name evidence="10" type="ORF">SOMG_02273</name>
</gene>
<dbReference type="InterPro" id="IPR004130">
    <property type="entry name" value="Gpn"/>
</dbReference>
<keyword evidence="6 7" id="KW-0342">GTP-binding</keyword>
<dbReference type="GeneID" id="80875754"/>
<comment type="subunit">
    <text evidence="7">Binds to RNA polymerase II.</text>
</comment>
<keyword evidence="11" id="KW-1185">Reference proteome</keyword>
<evidence type="ECO:0000259" key="9">
    <source>
        <dbReference type="SMART" id="SM00382"/>
    </source>
</evidence>
<reference evidence="10 11" key="1">
    <citation type="journal article" date="2023" name="G3 (Bethesda)">
        <title>A high-quality reference genome for the fission yeast Schizosaccharomyces osmophilus.</title>
        <authorList>
            <person name="Jia G.S."/>
            <person name="Zhang W.C."/>
            <person name="Liang Y."/>
            <person name="Liu X.H."/>
            <person name="Rhind N."/>
            <person name="Pidoux A."/>
            <person name="Brysch-Herzberg M."/>
            <person name="Du L.L."/>
        </authorList>
    </citation>
    <scope>NUCLEOTIDE SEQUENCE [LARGE SCALE GENOMIC DNA]</scope>
    <source>
        <strain evidence="10 11">CBS 15793</strain>
    </source>
</reference>
<feature type="domain" description="AAA+ ATPase" evidence="9">
    <location>
        <begin position="10"/>
        <end position="153"/>
    </location>
</feature>
<evidence type="ECO:0000256" key="4">
    <source>
        <dbReference type="ARBA" id="ARBA00022741"/>
    </source>
</evidence>
<dbReference type="GO" id="GO:0005737">
    <property type="term" value="C:cytoplasm"/>
    <property type="evidence" value="ECO:0007669"/>
    <property type="project" value="UniProtKB-SubCell"/>
</dbReference>
<evidence type="ECO:0000313" key="10">
    <source>
        <dbReference type="EMBL" id="WBW71909.1"/>
    </source>
</evidence>
<dbReference type="GO" id="GO:0005634">
    <property type="term" value="C:nucleus"/>
    <property type="evidence" value="ECO:0007669"/>
    <property type="project" value="UniProtKB-SubCell"/>
</dbReference>
<dbReference type="Proteomes" id="UP001212411">
    <property type="component" value="Chromosome 1"/>
</dbReference>
<protein>
    <recommendedName>
        <fullName evidence="7">GPN-loop GTPase</fullName>
        <ecNumber evidence="7">3.6.5.-</ecNumber>
    </recommendedName>
</protein>
<dbReference type="Pfam" id="PF03029">
    <property type="entry name" value="ATP_bind_1"/>
    <property type="match status" value="1"/>
</dbReference>
<dbReference type="PANTHER" id="PTHR21231:SF8">
    <property type="entry name" value="GPN-LOOP GTPASE 1"/>
    <property type="match status" value="1"/>
</dbReference>
<comment type="similarity">
    <text evidence="1 7">Belongs to the GPN-loop GTPase family.</text>
</comment>
<dbReference type="EMBL" id="CP115611">
    <property type="protein sequence ID" value="WBW71909.1"/>
    <property type="molecule type" value="Genomic_DNA"/>
</dbReference>
<organism evidence="10 11">
    <name type="scientific">Schizosaccharomyces osmophilus</name>
    <dbReference type="NCBI Taxonomy" id="2545709"/>
    <lineage>
        <taxon>Eukaryota</taxon>
        <taxon>Fungi</taxon>
        <taxon>Dikarya</taxon>
        <taxon>Ascomycota</taxon>
        <taxon>Taphrinomycotina</taxon>
        <taxon>Schizosaccharomycetes</taxon>
        <taxon>Schizosaccharomycetales</taxon>
        <taxon>Schizosaccharomycetaceae</taxon>
        <taxon>Schizosaccharomyces</taxon>
    </lineage>
</organism>
<evidence type="ECO:0000256" key="2">
    <source>
        <dbReference type="ARBA" id="ARBA00022490"/>
    </source>
</evidence>
<dbReference type="FunFam" id="3.40.50.300:FF:000579">
    <property type="entry name" value="GPN-loop GTPase"/>
    <property type="match status" value="1"/>
</dbReference>
<dbReference type="Gene3D" id="3.40.50.300">
    <property type="entry name" value="P-loop containing nucleotide triphosphate hydrolases"/>
    <property type="match status" value="1"/>
</dbReference>
<keyword evidence="2 7" id="KW-0963">Cytoplasm</keyword>
<dbReference type="AlphaFoldDB" id="A0AAE9W918"/>
<feature type="region of interest" description="Disordered" evidence="8">
    <location>
        <begin position="298"/>
        <end position="337"/>
    </location>
</feature>
<dbReference type="SUPFAM" id="SSF52540">
    <property type="entry name" value="P-loop containing nucleoside triphosphate hydrolases"/>
    <property type="match status" value="1"/>
</dbReference>
<keyword evidence="3" id="KW-0597">Phosphoprotein</keyword>
<name>A0AAE9W918_9SCHI</name>
<dbReference type="CDD" id="cd17870">
    <property type="entry name" value="GPN1"/>
    <property type="match status" value="1"/>
</dbReference>
<dbReference type="EC" id="3.6.5.-" evidence="7"/>
<dbReference type="GO" id="GO:0005525">
    <property type="term" value="F:GTP binding"/>
    <property type="evidence" value="ECO:0007669"/>
    <property type="project" value="UniProtKB-KW"/>
</dbReference>
<accession>A0AAE9W918</accession>
<dbReference type="SMART" id="SM00382">
    <property type="entry name" value="AAA"/>
    <property type="match status" value="1"/>
</dbReference>
<dbReference type="PANTHER" id="PTHR21231">
    <property type="entry name" value="XPA-BINDING PROTEIN 1-RELATED"/>
    <property type="match status" value="1"/>
</dbReference>